<name>X1MG57_9ZZZZ</name>
<sequence length="179" mass="19821">MTEQSVALQPGESKVVSFEATPHEARTYHVSVDGLSGSFKAIEAVPKLVTFSVEVYNIPSYAAGSYQYFLTYGGKNWGMVDPQGGVWTPISDPIVVADVPASGTLTATLMAGAYQNWAFRFHRNFRDDGAYRFNLGRRNDQVAHLELGTRGGIPGPVNVEELRQRRALPWFLWQPVSKL</sequence>
<evidence type="ECO:0000313" key="1">
    <source>
        <dbReference type="EMBL" id="GAI05359.1"/>
    </source>
</evidence>
<comment type="caution">
    <text evidence="1">The sequence shown here is derived from an EMBL/GenBank/DDBJ whole genome shotgun (WGS) entry which is preliminary data.</text>
</comment>
<accession>X1MG57</accession>
<gene>
    <name evidence="1" type="ORF">S06H3_12075</name>
</gene>
<dbReference type="AlphaFoldDB" id="X1MG57"/>
<proteinExistence type="predicted"/>
<protein>
    <submittedName>
        <fullName evidence="1">Uncharacterized protein</fullName>
    </submittedName>
</protein>
<organism evidence="1">
    <name type="scientific">marine sediment metagenome</name>
    <dbReference type="NCBI Taxonomy" id="412755"/>
    <lineage>
        <taxon>unclassified sequences</taxon>
        <taxon>metagenomes</taxon>
        <taxon>ecological metagenomes</taxon>
    </lineage>
</organism>
<reference evidence="1" key="1">
    <citation type="journal article" date="2014" name="Front. Microbiol.">
        <title>High frequency of phylogenetically diverse reductive dehalogenase-homologous genes in deep subseafloor sedimentary metagenomes.</title>
        <authorList>
            <person name="Kawai M."/>
            <person name="Futagami T."/>
            <person name="Toyoda A."/>
            <person name="Takaki Y."/>
            <person name="Nishi S."/>
            <person name="Hori S."/>
            <person name="Arai W."/>
            <person name="Tsubouchi T."/>
            <person name="Morono Y."/>
            <person name="Uchiyama I."/>
            <person name="Ito T."/>
            <person name="Fujiyama A."/>
            <person name="Inagaki F."/>
            <person name="Takami H."/>
        </authorList>
    </citation>
    <scope>NUCLEOTIDE SEQUENCE</scope>
    <source>
        <strain evidence="1">Expedition CK06-06</strain>
    </source>
</reference>
<dbReference type="EMBL" id="BARV01005931">
    <property type="protein sequence ID" value="GAI05359.1"/>
    <property type="molecule type" value="Genomic_DNA"/>
</dbReference>